<dbReference type="EMBL" id="CAJHNH020001184">
    <property type="protein sequence ID" value="CAG5121905.1"/>
    <property type="molecule type" value="Genomic_DNA"/>
</dbReference>
<keyword evidence="11" id="KW-1185">Reference proteome</keyword>
<evidence type="ECO:0000256" key="5">
    <source>
        <dbReference type="ARBA" id="ARBA00022999"/>
    </source>
</evidence>
<feature type="domain" description="SOCS box" evidence="9">
    <location>
        <begin position="479"/>
        <end position="528"/>
    </location>
</feature>
<dbReference type="PROSITE" id="PS50225">
    <property type="entry name" value="SOCS"/>
    <property type="match status" value="1"/>
</dbReference>
<dbReference type="SMART" id="SM00252">
    <property type="entry name" value="SH2"/>
    <property type="match status" value="1"/>
</dbReference>
<dbReference type="FunFam" id="3.30.505.10:FF:000028">
    <property type="entry name" value="Suppressor of cytokine signaling 5"/>
    <property type="match status" value="1"/>
</dbReference>
<dbReference type="GO" id="GO:0005942">
    <property type="term" value="C:phosphatidylinositol 3-kinase complex"/>
    <property type="evidence" value="ECO:0007669"/>
    <property type="project" value="TreeGrafter"/>
</dbReference>
<name>A0A8S3Z1N4_9EUPU</name>
<dbReference type="InterPro" id="IPR036036">
    <property type="entry name" value="SOCS_box-like_dom_sf"/>
</dbReference>
<proteinExistence type="predicted"/>
<evidence type="ECO:0000259" key="8">
    <source>
        <dbReference type="PROSITE" id="PS50001"/>
    </source>
</evidence>
<evidence type="ECO:0000313" key="10">
    <source>
        <dbReference type="EMBL" id="CAG5121905.1"/>
    </source>
</evidence>
<dbReference type="GO" id="GO:0035556">
    <property type="term" value="P:intracellular signal transduction"/>
    <property type="evidence" value="ECO:0007669"/>
    <property type="project" value="InterPro"/>
</dbReference>
<evidence type="ECO:0000256" key="3">
    <source>
        <dbReference type="ARBA" id="ARBA00022700"/>
    </source>
</evidence>
<dbReference type="AlphaFoldDB" id="A0A8S3Z1N4"/>
<sequence>MATASSSRDRTVDEAADTTKITTLGLFATSEMSSRPNTATANLYIPLLVSARASTTTHSPSPDPSLKDSSATTTSDDVSKTSTAVTKQIAKPTLDLRSHNSKGQRSSVRPFFCCGSELSLVSLVEGMDIKDNCSRGKNLEVSCNSVSAEDECVSYNSLSRKGSPSNAAHCSSESRHALVRRKLKEKHGAKKKSWGLHFRRRWNPRWRVSQPQHSSSHRFDRSSHITSGTYQRSGSPGLNQMSLRQRSLSSSSQFIDLSHLQDFDRLYPVSDVDTVRIKDRTEEMRAGIEIDSLSLSRSYRPLQQASNSVFDMLQHSSLGSFSSDSALPSPETPTHDFSGLINSVLLQWQGSRNSSSSNVGLSGSPRIHTQVDFIHCLVPDLVRILNCPFYWGVMDRYEAERLLDSKPEGTFLLRDSAQEDFLFSVSFRRYNRSLHARVEQWNHRFSFDAHDSTVFSAPTVCDLMEHYKDPCCCMFFEPMLTRPLPRNFPFSLQHICRAVICDHIVYDQIRSLPLPNSLKQFLQIYHYKQKVRVRRFDGPDVTFFILPGISFTADSFCIYKVRQLSNETDCIMAKTKIPSLKQSMESKEATLIYDLATFSHRSISRQQTSDHFVYLVRDALLCNQHRAKS</sequence>
<dbReference type="PANTHER" id="PTHR10155:SF0">
    <property type="entry name" value="SUPPRESSOR OF CYTOKINE SIGNALING AT 36E, ISOFORM D"/>
    <property type="match status" value="1"/>
</dbReference>
<dbReference type="Pfam" id="PF07525">
    <property type="entry name" value="SOCS_box"/>
    <property type="match status" value="1"/>
</dbReference>
<evidence type="ECO:0000256" key="6">
    <source>
        <dbReference type="PROSITE-ProRule" id="PRU00191"/>
    </source>
</evidence>
<evidence type="ECO:0000256" key="7">
    <source>
        <dbReference type="SAM" id="MobiDB-lite"/>
    </source>
</evidence>
<comment type="pathway">
    <text evidence="1">Protein modification; protein ubiquitination.</text>
</comment>
<dbReference type="InterPro" id="IPR000980">
    <property type="entry name" value="SH2"/>
</dbReference>
<protein>
    <recommendedName>
        <fullName evidence="12">Suppressor of cytokine signaling 5</fullName>
    </recommendedName>
</protein>
<dbReference type="SUPFAM" id="SSF158235">
    <property type="entry name" value="SOCS box-like"/>
    <property type="match status" value="1"/>
</dbReference>
<accession>A0A8S3Z1N4</accession>
<evidence type="ECO:0008006" key="12">
    <source>
        <dbReference type="Google" id="ProtNLM"/>
    </source>
</evidence>
<keyword evidence="2" id="KW-0341">Growth regulation</keyword>
<evidence type="ECO:0000256" key="4">
    <source>
        <dbReference type="ARBA" id="ARBA00022786"/>
    </source>
</evidence>
<dbReference type="PANTHER" id="PTHR10155">
    <property type="entry name" value="PHOSPHATIDYLINOSITOL 3-KINASE REGULATORY SUBUNIT"/>
    <property type="match status" value="1"/>
</dbReference>
<evidence type="ECO:0000259" key="9">
    <source>
        <dbReference type="PROSITE" id="PS50225"/>
    </source>
</evidence>
<dbReference type="GO" id="GO:0046935">
    <property type="term" value="F:1-phosphatidylinositol-3-kinase regulator activity"/>
    <property type="evidence" value="ECO:0007669"/>
    <property type="project" value="TreeGrafter"/>
</dbReference>
<feature type="region of interest" description="Disordered" evidence="7">
    <location>
        <begin position="54"/>
        <end position="86"/>
    </location>
</feature>
<keyword evidence="4" id="KW-0833">Ubl conjugation pathway</keyword>
<dbReference type="PROSITE" id="PS50001">
    <property type="entry name" value="SH2"/>
    <property type="match status" value="1"/>
</dbReference>
<feature type="compositionally biased region" description="Polar residues" evidence="7">
    <location>
        <begin position="225"/>
        <end position="240"/>
    </location>
</feature>
<dbReference type="InterPro" id="IPR001496">
    <property type="entry name" value="SOCS_box"/>
</dbReference>
<dbReference type="SMART" id="SM00969">
    <property type="entry name" value="SOCS_box"/>
    <property type="match status" value="1"/>
</dbReference>
<keyword evidence="5 6" id="KW-0727">SH2 domain</keyword>
<dbReference type="OrthoDB" id="5979828at2759"/>
<reference evidence="10" key="1">
    <citation type="submission" date="2021-04" db="EMBL/GenBank/DDBJ databases">
        <authorList>
            <consortium name="Molecular Ecology Group"/>
        </authorList>
    </citation>
    <scope>NUCLEOTIDE SEQUENCE</scope>
</reference>
<comment type="caution">
    <text evidence="10">The sequence shown here is derived from an EMBL/GenBank/DDBJ whole genome shotgun (WGS) entry which is preliminary data.</text>
</comment>
<keyword evidence="3" id="KW-0734">Signal transduction inhibitor</keyword>
<organism evidence="10 11">
    <name type="scientific">Candidula unifasciata</name>
    <dbReference type="NCBI Taxonomy" id="100452"/>
    <lineage>
        <taxon>Eukaryota</taxon>
        <taxon>Metazoa</taxon>
        <taxon>Spiralia</taxon>
        <taxon>Lophotrochozoa</taxon>
        <taxon>Mollusca</taxon>
        <taxon>Gastropoda</taxon>
        <taxon>Heterobranchia</taxon>
        <taxon>Euthyneura</taxon>
        <taxon>Panpulmonata</taxon>
        <taxon>Eupulmonata</taxon>
        <taxon>Stylommatophora</taxon>
        <taxon>Helicina</taxon>
        <taxon>Helicoidea</taxon>
        <taxon>Geomitridae</taxon>
        <taxon>Candidula</taxon>
    </lineage>
</organism>
<dbReference type="SMART" id="SM00253">
    <property type="entry name" value="SOCS"/>
    <property type="match status" value="1"/>
</dbReference>
<dbReference type="Proteomes" id="UP000678393">
    <property type="component" value="Unassembled WGS sequence"/>
</dbReference>
<dbReference type="Pfam" id="PF00017">
    <property type="entry name" value="SH2"/>
    <property type="match status" value="1"/>
</dbReference>
<feature type="domain" description="SH2" evidence="8">
    <location>
        <begin position="389"/>
        <end position="484"/>
    </location>
</feature>
<evidence type="ECO:0000256" key="1">
    <source>
        <dbReference type="ARBA" id="ARBA00004906"/>
    </source>
</evidence>
<feature type="compositionally biased region" description="Low complexity" evidence="7">
    <location>
        <begin position="67"/>
        <end position="86"/>
    </location>
</feature>
<gene>
    <name evidence="10" type="ORF">CUNI_LOCUS7463</name>
</gene>
<dbReference type="InterPro" id="IPR036860">
    <property type="entry name" value="SH2_dom_sf"/>
</dbReference>
<dbReference type="GO" id="GO:0046854">
    <property type="term" value="P:phosphatidylinositol phosphate biosynthetic process"/>
    <property type="evidence" value="ECO:0007669"/>
    <property type="project" value="TreeGrafter"/>
</dbReference>
<dbReference type="SUPFAM" id="SSF55550">
    <property type="entry name" value="SH2 domain"/>
    <property type="match status" value="1"/>
</dbReference>
<dbReference type="Gene3D" id="3.30.505.10">
    <property type="entry name" value="SH2 domain"/>
    <property type="match status" value="1"/>
</dbReference>
<evidence type="ECO:0000256" key="2">
    <source>
        <dbReference type="ARBA" id="ARBA00022604"/>
    </source>
</evidence>
<evidence type="ECO:0000313" key="11">
    <source>
        <dbReference type="Proteomes" id="UP000678393"/>
    </source>
</evidence>
<feature type="region of interest" description="Disordered" evidence="7">
    <location>
        <begin position="207"/>
        <end position="240"/>
    </location>
</feature>
<dbReference type="GO" id="GO:0009968">
    <property type="term" value="P:negative regulation of signal transduction"/>
    <property type="evidence" value="ECO:0007669"/>
    <property type="project" value="UniProtKB-KW"/>
</dbReference>